<reference evidence="2 3" key="1">
    <citation type="submission" date="2019-11" db="EMBL/GenBank/DDBJ databases">
        <title>Comparative genomics of hydrocarbon-degrading Desulfosarcina strains.</title>
        <authorList>
            <person name="Watanabe M."/>
            <person name="Kojima H."/>
            <person name="Fukui M."/>
        </authorList>
    </citation>
    <scope>NUCLEOTIDE SEQUENCE [LARGE SCALE GENOMIC DNA]</scope>
    <source>
        <strain evidence="2 3">PP31</strain>
    </source>
</reference>
<dbReference type="AlphaFoldDB" id="A0A5K7Z286"/>
<organism evidence="2 3">
    <name type="scientific">Desulfosarcina widdelii</name>
    <dbReference type="NCBI Taxonomy" id="947919"/>
    <lineage>
        <taxon>Bacteria</taxon>
        <taxon>Pseudomonadati</taxon>
        <taxon>Thermodesulfobacteriota</taxon>
        <taxon>Desulfobacteria</taxon>
        <taxon>Desulfobacterales</taxon>
        <taxon>Desulfosarcinaceae</taxon>
        <taxon>Desulfosarcina</taxon>
    </lineage>
</organism>
<dbReference type="PRINTS" id="PR00412">
    <property type="entry name" value="EPOXHYDRLASE"/>
</dbReference>
<evidence type="ECO:0000313" key="3">
    <source>
        <dbReference type="Proteomes" id="UP000427769"/>
    </source>
</evidence>
<dbReference type="InterPro" id="IPR029058">
    <property type="entry name" value="AB_hydrolase_fold"/>
</dbReference>
<evidence type="ECO:0000259" key="1">
    <source>
        <dbReference type="Pfam" id="PF00561"/>
    </source>
</evidence>
<dbReference type="PANTHER" id="PTHR43798:SF24">
    <property type="entry name" value="CIS-3-ALKYL-4-ALKYLOXETAN-2-ONE DECARBOXYLASE"/>
    <property type="match status" value="1"/>
</dbReference>
<dbReference type="PANTHER" id="PTHR43798">
    <property type="entry name" value="MONOACYLGLYCEROL LIPASE"/>
    <property type="match status" value="1"/>
</dbReference>
<dbReference type="GO" id="GO:0016020">
    <property type="term" value="C:membrane"/>
    <property type="evidence" value="ECO:0007669"/>
    <property type="project" value="TreeGrafter"/>
</dbReference>
<dbReference type="RefSeq" id="WP_155302724.1">
    <property type="nucleotide sequence ID" value="NZ_AP021875.1"/>
</dbReference>
<dbReference type="InterPro" id="IPR000639">
    <property type="entry name" value="Epox_hydrolase-like"/>
</dbReference>
<dbReference type="Gene3D" id="3.40.50.1820">
    <property type="entry name" value="alpha/beta hydrolase"/>
    <property type="match status" value="1"/>
</dbReference>
<dbReference type="EMBL" id="AP021875">
    <property type="protein sequence ID" value="BBO73631.1"/>
    <property type="molecule type" value="Genomic_DNA"/>
</dbReference>
<dbReference type="KEGG" id="dwd:DSCW_10480"/>
<sequence>MTLAATPINVNDYRDGYPFQSHFLDRNGLRYHYLDEGSGEAVVMVHGNPTWSYFFRRVIAALSPAYRCIAPDHMGCGLSDKPDESRYDFRLRSRVDDFSALMDHLNLERVTLMVHDWGGMIAMAWAVANADRVARIVVTNTAGFFPPGGKGIPLRLWIVRNLGAFARPAVLHGNLFARGATVMAPRKRLSADARKGLLAPYNSPRNRIATLRFVQDIPMMAGDPGFDIVDDVSRNLDRLSSVPMLILWGKHDFVFDVDYYDEWRRRFPAAEYHLFEDAGHYLLEDVPEAIMDRVTNFLGRHPI</sequence>
<evidence type="ECO:0000313" key="2">
    <source>
        <dbReference type="EMBL" id="BBO73631.1"/>
    </source>
</evidence>
<dbReference type="InterPro" id="IPR000073">
    <property type="entry name" value="AB_hydrolase_1"/>
</dbReference>
<feature type="domain" description="AB hydrolase-1" evidence="1">
    <location>
        <begin position="41"/>
        <end position="285"/>
    </location>
</feature>
<dbReference type="SUPFAM" id="SSF53474">
    <property type="entry name" value="alpha/beta-Hydrolases"/>
    <property type="match status" value="1"/>
</dbReference>
<proteinExistence type="predicted"/>
<accession>A0A5K7Z286</accession>
<dbReference type="PRINTS" id="PR00111">
    <property type="entry name" value="ABHYDROLASE"/>
</dbReference>
<name>A0A5K7Z286_9BACT</name>
<keyword evidence="2" id="KW-0378">Hydrolase</keyword>
<gene>
    <name evidence="2" type="primary">oleB</name>
    <name evidence="2" type="ORF">DSCW_10480</name>
</gene>
<dbReference type="InterPro" id="IPR050266">
    <property type="entry name" value="AB_hydrolase_sf"/>
</dbReference>
<keyword evidence="3" id="KW-1185">Reference proteome</keyword>
<dbReference type="Proteomes" id="UP000427769">
    <property type="component" value="Chromosome"/>
</dbReference>
<dbReference type="GO" id="GO:0016787">
    <property type="term" value="F:hydrolase activity"/>
    <property type="evidence" value="ECO:0007669"/>
    <property type="project" value="UniProtKB-KW"/>
</dbReference>
<dbReference type="Pfam" id="PF00561">
    <property type="entry name" value="Abhydrolase_1"/>
    <property type="match status" value="1"/>
</dbReference>
<protein>
    <submittedName>
        <fullName evidence="2">Alpha/beta hydrolase</fullName>
    </submittedName>
</protein>
<dbReference type="OrthoDB" id="9804723at2"/>